<evidence type="ECO:0000313" key="2">
    <source>
        <dbReference type="EnsemblMetazoa" id="G24721.1:cds"/>
    </source>
</evidence>
<organism evidence="2 3">
    <name type="scientific">Magallana gigas</name>
    <name type="common">Pacific oyster</name>
    <name type="synonym">Crassostrea gigas</name>
    <dbReference type="NCBI Taxonomy" id="29159"/>
    <lineage>
        <taxon>Eukaryota</taxon>
        <taxon>Metazoa</taxon>
        <taxon>Spiralia</taxon>
        <taxon>Lophotrochozoa</taxon>
        <taxon>Mollusca</taxon>
        <taxon>Bivalvia</taxon>
        <taxon>Autobranchia</taxon>
        <taxon>Pteriomorphia</taxon>
        <taxon>Ostreida</taxon>
        <taxon>Ostreoidea</taxon>
        <taxon>Ostreidae</taxon>
        <taxon>Magallana</taxon>
    </lineage>
</organism>
<keyword evidence="3" id="KW-1185">Reference proteome</keyword>
<evidence type="ECO:0000313" key="3">
    <source>
        <dbReference type="Proteomes" id="UP000005408"/>
    </source>
</evidence>
<feature type="compositionally biased region" description="Polar residues" evidence="1">
    <location>
        <begin position="31"/>
        <end position="49"/>
    </location>
</feature>
<feature type="region of interest" description="Disordered" evidence="1">
    <location>
        <begin position="71"/>
        <end position="115"/>
    </location>
</feature>
<dbReference type="AlphaFoldDB" id="A0A8W8KS42"/>
<feature type="compositionally biased region" description="Polar residues" evidence="1">
    <location>
        <begin position="87"/>
        <end position="115"/>
    </location>
</feature>
<name>A0A8W8KS42_MAGGI</name>
<proteinExistence type="predicted"/>
<dbReference type="EnsemblMetazoa" id="G24721.1">
    <property type="protein sequence ID" value="G24721.1:cds"/>
    <property type="gene ID" value="G24721"/>
</dbReference>
<dbReference type="Proteomes" id="UP000005408">
    <property type="component" value="Unassembled WGS sequence"/>
</dbReference>
<sequence>MERISVMSYGEKQMGSPLCPNNPDFRRGDGSYNNLLQRSPKPLNSSLESRLSPRVKVGVELSILKSNSPMARDNKMITGGHYRGGSDLSSTHGPLPSTPSITDTESDSNGMSNSNYDQRKIRQSLHLKGEEVSVIVKGRAILPFSASEQRL</sequence>
<feature type="region of interest" description="Disordered" evidence="1">
    <location>
        <begin position="1"/>
        <end position="50"/>
    </location>
</feature>
<reference evidence="2" key="1">
    <citation type="submission" date="2022-08" db="UniProtKB">
        <authorList>
            <consortium name="EnsemblMetazoa"/>
        </authorList>
    </citation>
    <scope>IDENTIFICATION</scope>
    <source>
        <strain evidence="2">05x7-T-G4-1.051#20</strain>
    </source>
</reference>
<evidence type="ECO:0000256" key="1">
    <source>
        <dbReference type="SAM" id="MobiDB-lite"/>
    </source>
</evidence>
<accession>A0A8W8KS42</accession>
<protein>
    <submittedName>
        <fullName evidence="2">Uncharacterized protein</fullName>
    </submittedName>
</protein>